<organism evidence="1 2">
    <name type="scientific">Nonomuraea thailandensis</name>
    <dbReference type="NCBI Taxonomy" id="1188745"/>
    <lineage>
        <taxon>Bacteria</taxon>
        <taxon>Bacillati</taxon>
        <taxon>Actinomycetota</taxon>
        <taxon>Actinomycetes</taxon>
        <taxon>Streptosporangiales</taxon>
        <taxon>Streptosporangiaceae</taxon>
        <taxon>Nonomuraea</taxon>
    </lineage>
</organism>
<gene>
    <name evidence="1" type="ORF">HD597_010254</name>
</gene>
<dbReference type="EMBL" id="JAMZEB010000002">
    <property type="protein sequence ID" value="MCP2363234.1"/>
    <property type="molecule type" value="Genomic_DNA"/>
</dbReference>
<dbReference type="AlphaFoldDB" id="A0A9X2K877"/>
<accession>A0A9X2K877</accession>
<comment type="caution">
    <text evidence="1">The sequence shown here is derived from an EMBL/GenBank/DDBJ whole genome shotgun (WGS) entry which is preliminary data.</text>
</comment>
<dbReference type="Proteomes" id="UP001139648">
    <property type="component" value="Unassembled WGS sequence"/>
</dbReference>
<evidence type="ECO:0000313" key="1">
    <source>
        <dbReference type="EMBL" id="MCP2363234.1"/>
    </source>
</evidence>
<reference evidence="1" key="1">
    <citation type="submission" date="2022-06" db="EMBL/GenBank/DDBJ databases">
        <title>Sequencing the genomes of 1000 actinobacteria strains.</title>
        <authorList>
            <person name="Klenk H.-P."/>
        </authorList>
    </citation>
    <scope>NUCLEOTIDE SEQUENCE</scope>
    <source>
        <strain evidence="1">DSM 46694</strain>
    </source>
</reference>
<evidence type="ECO:0000313" key="2">
    <source>
        <dbReference type="Proteomes" id="UP001139648"/>
    </source>
</evidence>
<keyword evidence="2" id="KW-1185">Reference proteome</keyword>
<name>A0A9X2K877_9ACTN</name>
<protein>
    <submittedName>
        <fullName evidence="1">Uncharacterized protein</fullName>
    </submittedName>
</protein>
<proteinExistence type="predicted"/>
<sequence>MTAAETRCATRSSWLAISPASALLAGARYLRASAR</sequence>